<evidence type="ECO:0000256" key="1">
    <source>
        <dbReference type="SAM" id="Phobius"/>
    </source>
</evidence>
<name>A0A4Q7ZGP0_9ACTN</name>
<dbReference type="RefSeq" id="WP_130508448.1">
    <property type="nucleotide sequence ID" value="NZ_SHKY01000001.1"/>
</dbReference>
<sequence length="175" mass="19036">MRTIFKIVGTAGVVVLLSYPLWAPRWGRGILGDIAGLSPPGTVVLVAAFFGLVALYCRTLQRTLTLVRPDARTTPAAYVWRMFAIPFNFIEDFFIVGTVGTALAADAYVPARELHRWSVLGYGWCGLQLLSLFPGIAGYLGGIGAMPVWVAHWVMTVRINRRLADRTPAATLATG</sequence>
<feature type="transmembrane region" description="Helical" evidence="1">
    <location>
        <begin position="78"/>
        <end position="109"/>
    </location>
</feature>
<evidence type="ECO:0000313" key="2">
    <source>
        <dbReference type="EMBL" id="RZU49353.1"/>
    </source>
</evidence>
<dbReference type="EMBL" id="SHKY01000001">
    <property type="protein sequence ID" value="RZU49353.1"/>
    <property type="molecule type" value="Genomic_DNA"/>
</dbReference>
<keyword evidence="1" id="KW-0812">Transmembrane</keyword>
<protein>
    <submittedName>
        <fullName evidence="2">Uncharacterized protein</fullName>
    </submittedName>
</protein>
<reference evidence="2 3" key="1">
    <citation type="submission" date="2019-02" db="EMBL/GenBank/DDBJ databases">
        <title>Sequencing the genomes of 1000 actinobacteria strains.</title>
        <authorList>
            <person name="Klenk H.-P."/>
        </authorList>
    </citation>
    <scope>NUCLEOTIDE SEQUENCE [LARGE SCALE GENOMIC DNA]</scope>
    <source>
        <strain evidence="2 3">DSM 45162</strain>
    </source>
</reference>
<proteinExistence type="predicted"/>
<organism evidence="2 3">
    <name type="scientific">Krasilnikovia cinnamomea</name>
    <dbReference type="NCBI Taxonomy" id="349313"/>
    <lineage>
        <taxon>Bacteria</taxon>
        <taxon>Bacillati</taxon>
        <taxon>Actinomycetota</taxon>
        <taxon>Actinomycetes</taxon>
        <taxon>Micromonosporales</taxon>
        <taxon>Micromonosporaceae</taxon>
        <taxon>Krasilnikovia</taxon>
    </lineage>
</organism>
<dbReference type="OrthoDB" id="4762221at2"/>
<keyword evidence="3" id="KW-1185">Reference proteome</keyword>
<dbReference type="Proteomes" id="UP000292564">
    <property type="component" value="Unassembled WGS sequence"/>
</dbReference>
<accession>A0A4Q7ZGP0</accession>
<feature type="transmembrane region" description="Helical" evidence="1">
    <location>
        <begin position="5"/>
        <end position="22"/>
    </location>
</feature>
<comment type="caution">
    <text evidence="2">The sequence shown here is derived from an EMBL/GenBank/DDBJ whole genome shotgun (WGS) entry which is preliminary data.</text>
</comment>
<feature type="transmembrane region" description="Helical" evidence="1">
    <location>
        <begin position="34"/>
        <end position="57"/>
    </location>
</feature>
<feature type="transmembrane region" description="Helical" evidence="1">
    <location>
        <begin position="129"/>
        <end position="154"/>
    </location>
</feature>
<keyword evidence="1" id="KW-0472">Membrane</keyword>
<gene>
    <name evidence="2" type="ORF">EV385_1101</name>
</gene>
<evidence type="ECO:0000313" key="3">
    <source>
        <dbReference type="Proteomes" id="UP000292564"/>
    </source>
</evidence>
<dbReference type="AlphaFoldDB" id="A0A4Q7ZGP0"/>
<keyword evidence="1" id="KW-1133">Transmembrane helix</keyword>